<evidence type="ECO:0000313" key="2">
    <source>
        <dbReference type="EMBL" id="SFJ73372.1"/>
    </source>
</evidence>
<keyword evidence="1" id="KW-0812">Transmembrane</keyword>
<dbReference type="OrthoDB" id="9813911at2"/>
<keyword evidence="1" id="KW-1133">Transmembrane helix</keyword>
<dbReference type="InterPro" id="IPR025356">
    <property type="entry name" value="DUF4260"/>
</dbReference>
<dbReference type="RefSeq" id="WP_090061353.1">
    <property type="nucleotide sequence ID" value="NZ_FORH01000005.1"/>
</dbReference>
<evidence type="ECO:0008006" key="4">
    <source>
        <dbReference type="Google" id="ProtNLM"/>
    </source>
</evidence>
<gene>
    <name evidence="2" type="ORF">SAMN04487991_2845</name>
</gene>
<sequence>MILWQRFEGGVIFFATSIALWQIGLPLPLWAAALLFFTPDLSFAAYGAGPRVGAVVYNLLHLYAFGALVALIGWLTAAPVALCLGLLWIAHAGFDRVLGYGLKSSEGFGVTHLGRIGRKPA</sequence>
<feature type="transmembrane region" description="Helical" evidence="1">
    <location>
        <begin position="62"/>
        <end position="89"/>
    </location>
</feature>
<evidence type="ECO:0000256" key="1">
    <source>
        <dbReference type="SAM" id="Phobius"/>
    </source>
</evidence>
<feature type="transmembrane region" description="Helical" evidence="1">
    <location>
        <begin position="12"/>
        <end position="37"/>
    </location>
</feature>
<keyword evidence="1" id="KW-0472">Membrane</keyword>
<proteinExistence type="predicted"/>
<dbReference type="EMBL" id="FORH01000005">
    <property type="protein sequence ID" value="SFJ73372.1"/>
    <property type="molecule type" value="Genomic_DNA"/>
</dbReference>
<keyword evidence="3" id="KW-1185">Reference proteome</keyword>
<protein>
    <recommendedName>
        <fullName evidence="4">DUF4260 domain-containing protein</fullName>
    </recommendedName>
</protein>
<reference evidence="3" key="1">
    <citation type="submission" date="2016-10" db="EMBL/GenBank/DDBJ databases">
        <authorList>
            <person name="Varghese N."/>
            <person name="Submissions S."/>
        </authorList>
    </citation>
    <scope>NUCLEOTIDE SEQUENCE [LARGE SCALE GENOMIC DNA]</scope>
    <source>
        <strain evidence="3">DSM 26471</strain>
    </source>
</reference>
<name>A0A1I3TRZ2_9RHOB</name>
<dbReference type="Pfam" id="PF14079">
    <property type="entry name" value="DUF4260"/>
    <property type="match status" value="1"/>
</dbReference>
<dbReference type="AlphaFoldDB" id="A0A1I3TRZ2"/>
<evidence type="ECO:0000313" key="3">
    <source>
        <dbReference type="Proteomes" id="UP000199630"/>
    </source>
</evidence>
<dbReference type="Proteomes" id="UP000199630">
    <property type="component" value="Unassembled WGS sequence"/>
</dbReference>
<organism evidence="2 3">
    <name type="scientific">Celeribacter neptunius</name>
    <dbReference type="NCBI Taxonomy" id="588602"/>
    <lineage>
        <taxon>Bacteria</taxon>
        <taxon>Pseudomonadati</taxon>
        <taxon>Pseudomonadota</taxon>
        <taxon>Alphaproteobacteria</taxon>
        <taxon>Rhodobacterales</taxon>
        <taxon>Roseobacteraceae</taxon>
        <taxon>Celeribacter</taxon>
    </lineage>
</organism>
<dbReference type="STRING" id="588602.SAMN04487991_2845"/>
<accession>A0A1I3TRZ2</accession>